<evidence type="ECO:0000259" key="6">
    <source>
        <dbReference type="PROSITE" id="PS50104"/>
    </source>
</evidence>
<evidence type="ECO:0000313" key="9">
    <source>
        <dbReference type="Proteomes" id="UP000241890"/>
    </source>
</evidence>
<dbReference type="InterPro" id="IPR035897">
    <property type="entry name" value="Toll_tir_struct_dom_sf"/>
</dbReference>
<evidence type="ECO:0000256" key="1">
    <source>
        <dbReference type="ARBA" id="ARBA00023015"/>
    </source>
</evidence>
<dbReference type="Gene3D" id="2.60.40.1970">
    <property type="entry name" value="YEATS domain"/>
    <property type="match status" value="1"/>
</dbReference>
<keyword evidence="2" id="KW-0804">Transcription</keyword>
<evidence type="ECO:0000256" key="4">
    <source>
        <dbReference type="PROSITE-ProRule" id="PRU00376"/>
    </source>
</evidence>
<dbReference type="InterPro" id="IPR019956">
    <property type="entry name" value="Ubiquitin_dom"/>
</dbReference>
<keyword evidence="1" id="KW-0805">Transcription regulation</keyword>
<comment type="subcellular location">
    <subcellularLocation>
        <location evidence="4">Nucleus</location>
    </subcellularLocation>
</comment>
<proteinExistence type="predicted"/>
<dbReference type="Gene3D" id="3.10.20.90">
    <property type="entry name" value="Phosphatidylinositol 3-kinase Catalytic Subunit, Chain A, domain 1"/>
    <property type="match status" value="1"/>
</dbReference>
<dbReference type="PROSITE" id="PS51037">
    <property type="entry name" value="YEATS"/>
    <property type="match status" value="1"/>
</dbReference>
<dbReference type="PROSITE" id="PS00299">
    <property type="entry name" value="UBIQUITIN_1"/>
    <property type="match status" value="1"/>
</dbReference>
<dbReference type="GO" id="GO:0003743">
    <property type="term" value="F:translation initiation factor activity"/>
    <property type="evidence" value="ECO:0007669"/>
    <property type="project" value="UniProtKB-KW"/>
</dbReference>
<dbReference type="GO" id="GO:0007165">
    <property type="term" value="P:signal transduction"/>
    <property type="evidence" value="ECO:0007669"/>
    <property type="project" value="InterPro"/>
</dbReference>
<evidence type="ECO:0000256" key="3">
    <source>
        <dbReference type="ARBA" id="ARBA00023242"/>
    </source>
</evidence>
<dbReference type="InterPro" id="IPR019954">
    <property type="entry name" value="Ubiquitin_CS"/>
</dbReference>
<sequence>MLLLVDIPGDIILALDVDPTFAVADVLELVDEEVPGLNILALEARTRKSASRKQFTADDEGTLADLFDFPFIFEVRLILADDQEDAEEDDENGDDVLARAEGDLLAKPRTKKTMKKKMAQPTIPLTVKTLTGKTIYLDTLQGETWGEAKERIFDREGIPPDQQRLIIAGQQVLDDQLVSENGSSVDASLVLRLRGGEVPPTVPDTIARISSADELDIAYLNAYGPAKAVAPKETFILTLMAFADAMDPSGATGGNVQVGMHGPVLLKRNQSYPVHLDFDQNYFQCAEPENLLLWTGTKSMVSFAVTSIMQDAVRSHIITACLTLPSGAQARVFFSVGVQGQSAKPEIAPDDFFAAQTGARIEKGSTGTSYSVKDLRKFLTYMSGLQTPSLSAVRPGMQYAPPAPDMASSDEGTSNRVLPQDFALHLPDSNKYDHDIFISYRRAQLDFADRLRLHLERFGYTVFLDVSDDHGLGAGNFRAQLDRAVKRSRVLMPLFTAAPSGGVAPASELSSATLMARNHANGVTDWCLEELRLACANPKMLIVPVFREHVDIGAEMSVLPDGLDRVKSSNALPIYDAVFGMCVRKINRDIQDFFAASNPAARPVMHGKTVVRPIVYGSVAFFLGKRSTEDATHEWSIYVRGLDDEDLSYMIRRVIFTLHPSCQVPVVTCDKPPYVVTQSGWGEFDAKITVVLRDEDETSFDMIHFLRLYPAGSSAANVATLKKKPVVEERYEEIIFHEPTEAFYKTLSEHDINKLPRNVSPEQLRPCFTTVSETECMKSLVAAQKFVSQEIDRTCQELSEMSALVTELREIKSEAAKTTQ</sequence>
<dbReference type="InterPro" id="IPR038704">
    <property type="entry name" value="YEAST_sf"/>
</dbReference>
<dbReference type="EMBL" id="BEYU01000001">
    <property type="protein sequence ID" value="GBG23849.1"/>
    <property type="molecule type" value="Genomic_DNA"/>
</dbReference>
<organism evidence="8 9">
    <name type="scientific">Hondaea fermentalgiana</name>
    <dbReference type="NCBI Taxonomy" id="2315210"/>
    <lineage>
        <taxon>Eukaryota</taxon>
        <taxon>Sar</taxon>
        <taxon>Stramenopiles</taxon>
        <taxon>Bigyra</taxon>
        <taxon>Labyrinthulomycetes</taxon>
        <taxon>Thraustochytrida</taxon>
        <taxon>Thraustochytriidae</taxon>
        <taxon>Hondaea</taxon>
    </lineage>
</organism>
<dbReference type="InterPro" id="IPR029071">
    <property type="entry name" value="Ubiquitin-like_domsf"/>
</dbReference>
<evidence type="ECO:0000259" key="7">
    <source>
        <dbReference type="PROSITE" id="PS51037"/>
    </source>
</evidence>
<feature type="domain" description="Ubiquitin-like" evidence="5">
    <location>
        <begin position="123"/>
        <end position="194"/>
    </location>
</feature>
<dbReference type="Gene3D" id="3.40.50.10140">
    <property type="entry name" value="Toll/interleukin-1 receptor homology (TIR) domain"/>
    <property type="match status" value="1"/>
</dbReference>
<dbReference type="PANTHER" id="PTHR47573">
    <property type="entry name" value="PROTEIN AF-9 HOMOLOG"/>
    <property type="match status" value="1"/>
</dbReference>
<keyword evidence="9" id="KW-1185">Reference proteome</keyword>
<dbReference type="PRINTS" id="PR00348">
    <property type="entry name" value="UBIQUITIN"/>
</dbReference>
<accession>A0A2R5G0N1</accession>
<name>A0A2R5G0N1_9STRA</name>
<reference evidence="8 9" key="1">
    <citation type="submission" date="2017-12" db="EMBL/GenBank/DDBJ databases">
        <title>Sequencing, de novo assembly and annotation of complete genome of a new Thraustochytrid species, strain FCC1311.</title>
        <authorList>
            <person name="Sedici K."/>
            <person name="Godart F."/>
            <person name="Aiese Cigliano R."/>
            <person name="Sanseverino W."/>
            <person name="Barakat M."/>
            <person name="Ortet P."/>
            <person name="Marechal E."/>
            <person name="Cagnac O."/>
            <person name="Amato A."/>
        </authorList>
    </citation>
    <scope>NUCLEOTIDE SEQUENCE [LARGE SCALE GENOMIC DNA]</scope>
</reference>
<dbReference type="InterPro" id="IPR005033">
    <property type="entry name" value="YEATS"/>
</dbReference>
<dbReference type="SMART" id="SM00213">
    <property type="entry name" value="UBQ"/>
    <property type="match status" value="1"/>
</dbReference>
<dbReference type="PANTHER" id="PTHR47573:SF1">
    <property type="entry name" value="PROTEIN AF-9 HOMOLOG"/>
    <property type="match status" value="1"/>
</dbReference>
<dbReference type="InterPro" id="IPR000157">
    <property type="entry name" value="TIR_dom"/>
</dbReference>
<evidence type="ECO:0000259" key="5">
    <source>
        <dbReference type="PROSITE" id="PS50053"/>
    </source>
</evidence>
<keyword evidence="8" id="KW-0396">Initiation factor</keyword>
<dbReference type="SUPFAM" id="SSF52200">
    <property type="entry name" value="Toll/Interleukin receptor TIR domain"/>
    <property type="match status" value="1"/>
</dbReference>
<dbReference type="Pfam" id="PF00240">
    <property type="entry name" value="ubiquitin"/>
    <property type="match status" value="1"/>
</dbReference>
<dbReference type="SUPFAM" id="SSF54236">
    <property type="entry name" value="Ubiquitin-like"/>
    <property type="match status" value="1"/>
</dbReference>
<evidence type="ECO:0000313" key="8">
    <source>
        <dbReference type="EMBL" id="GBG23849.1"/>
    </source>
</evidence>
<dbReference type="Pfam" id="PF13676">
    <property type="entry name" value="TIR_2"/>
    <property type="match status" value="1"/>
</dbReference>
<dbReference type="CDD" id="cd16910">
    <property type="entry name" value="YEATS_TFIID14_like"/>
    <property type="match status" value="1"/>
</dbReference>
<feature type="domain" description="YEATS" evidence="7">
    <location>
        <begin position="604"/>
        <end position="750"/>
    </location>
</feature>
<dbReference type="InterPro" id="IPR055129">
    <property type="entry name" value="YEATS_dom"/>
</dbReference>
<comment type="caution">
    <text evidence="8">The sequence shown here is derived from an EMBL/GenBank/DDBJ whole genome shotgun (WGS) entry which is preliminary data.</text>
</comment>
<dbReference type="Pfam" id="PF03366">
    <property type="entry name" value="YEATS"/>
    <property type="match status" value="1"/>
</dbReference>
<dbReference type="InterPro" id="IPR000626">
    <property type="entry name" value="Ubiquitin-like_dom"/>
</dbReference>
<gene>
    <name evidence="8" type="ORF">FCC1311_000692</name>
</gene>
<keyword evidence="8" id="KW-0648">Protein biosynthesis</keyword>
<dbReference type="Proteomes" id="UP000241890">
    <property type="component" value="Unassembled WGS sequence"/>
</dbReference>
<dbReference type="GO" id="GO:0006355">
    <property type="term" value="P:regulation of DNA-templated transcription"/>
    <property type="evidence" value="ECO:0007669"/>
    <property type="project" value="InterPro"/>
</dbReference>
<dbReference type="GO" id="GO:0005634">
    <property type="term" value="C:nucleus"/>
    <property type="evidence" value="ECO:0007669"/>
    <property type="project" value="UniProtKB-SubCell"/>
</dbReference>
<dbReference type="OrthoDB" id="16041at2759"/>
<dbReference type="PROSITE" id="PS50104">
    <property type="entry name" value="TIR"/>
    <property type="match status" value="1"/>
</dbReference>
<keyword evidence="3 4" id="KW-0539">Nucleus</keyword>
<dbReference type="AlphaFoldDB" id="A0A2R5G0N1"/>
<dbReference type="InParanoid" id="A0A2R5G0N1"/>
<evidence type="ECO:0000256" key="2">
    <source>
        <dbReference type="ARBA" id="ARBA00023163"/>
    </source>
</evidence>
<feature type="domain" description="TIR" evidence="6">
    <location>
        <begin position="432"/>
        <end position="572"/>
    </location>
</feature>
<protein>
    <submittedName>
        <fullName evidence="8">Transcription initiation factor TFIID subunit 14</fullName>
    </submittedName>
</protein>
<dbReference type="PROSITE" id="PS50053">
    <property type="entry name" value="UBIQUITIN_2"/>
    <property type="match status" value="1"/>
</dbReference>